<dbReference type="EMBL" id="MWWQ01000014">
    <property type="protein sequence ID" value="OZG49706.1"/>
    <property type="molecule type" value="Genomic_DNA"/>
</dbReference>
<evidence type="ECO:0000313" key="2">
    <source>
        <dbReference type="Proteomes" id="UP000216454"/>
    </source>
</evidence>
<reference evidence="1 2" key="1">
    <citation type="journal article" date="2017" name="BMC Genomics">
        <title>Comparative genomic and phylogenomic analyses of the Bifidobacteriaceae family.</title>
        <authorList>
            <person name="Lugli G.A."/>
            <person name="Milani C."/>
            <person name="Turroni F."/>
            <person name="Duranti S."/>
            <person name="Mancabelli L."/>
            <person name="Mangifesta M."/>
            <person name="Ferrario C."/>
            <person name="Modesto M."/>
            <person name="Mattarelli P."/>
            <person name="Jiri K."/>
            <person name="van Sinderen D."/>
            <person name="Ventura M."/>
        </authorList>
    </citation>
    <scope>NUCLEOTIDE SEQUENCE [LARGE SCALE GENOMIC DNA]</scope>
    <source>
        <strain evidence="1 2">DSM 24744</strain>
    </source>
</reference>
<accession>A0A261ESS1</accession>
<proteinExistence type="predicted"/>
<dbReference type="AlphaFoldDB" id="A0A261ESS1"/>
<name>A0A261ESS1_9BIFI</name>
<sequence length="81" mass="8742">MCRAMFLITCTGTGFSSATPPGAVDDDDLAVAAVVIGCYLHLMDYRGEVVTDASYALERPQITDKRLLSRFDPEFAPSIAP</sequence>
<evidence type="ECO:0000313" key="1">
    <source>
        <dbReference type="EMBL" id="OZG49706.1"/>
    </source>
</evidence>
<comment type="caution">
    <text evidence="1">The sequence shown here is derived from an EMBL/GenBank/DDBJ whole genome shotgun (WGS) entry which is preliminary data.</text>
</comment>
<dbReference type="Proteomes" id="UP000216454">
    <property type="component" value="Unassembled WGS sequence"/>
</dbReference>
<gene>
    <name evidence="1" type="ORF">PSSU_1530</name>
</gene>
<organism evidence="1 2">
    <name type="scientific">Pseudoscardovia suis</name>
    <dbReference type="NCBI Taxonomy" id="987063"/>
    <lineage>
        <taxon>Bacteria</taxon>
        <taxon>Bacillati</taxon>
        <taxon>Actinomycetota</taxon>
        <taxon>Actinomycetes</taxon>
        <taxon>Bifidobacteriales</taxon>
        <taxon>Bifidobacteriaceae</taxon>
        <taxon>Pseudoscardovia</taxon>
    </lineage>
</organism>
<protein>
    <submittedName>
        <fullName evidence="1">Uncharacterized protein</fullName>
    </submittedName>
</protein>
<keyword evidence="2" id="KW-1185">Reference proteome</keyword>